<dbReference type="CTD" id="20328369"/>
<name>A0A074ZEA6_OPIVI</name>
<reference evidence="1 2" key="1">
    <citation type="submission" date="2013-11" db="EMBL/GenBank/DDBJ databases">
        <title>Opisthorchis viverrini - life in the bile duct.</title>
        <authorList>
            <person name="Young N.D."/>
            <person name="Nagarajan N."/>
            <person name="Lin S.J."/>
            <person name="Korhonen P.K."/>
            <person name="Jex A.R."/>
            <person name="Hall R.S."/>
            <person name="Safavi-Hemami H."/>
            <person name="Kaewkong W."/>
            <person name="Bertrand D."/>
            <person name="Gao S."/>
            <person name="Seet Q."/>
            <person name="Wongkham S."/>
            <person name="Teh B.T."/>
            <person name="Wongkham C."/>
            <person name="Intapan P.M."/>
            <person name="Maleewong W."/>
            <person name="Yang X."/>
            <person name="Hu M."/>
            <person name="Wang Z."/>
            <person name="Hofmann A."/>
            <person name="Sternberg P.W."/>
            <person name="Tan P."/>
            <person name="Wang J."/>
            <person name="Gasser R.B."/>
        </authorList>
    </citation>
    <scope>NUCLEOTIDE SEQUENCE [LARGE SCALE GENOMIC DNA]</scope>
</reference>
<dbReference type="Proteomes" id="UP000054324">
    <property type="component" value="Unassembled WGS sequence"/>
</dbReference>
<organism evidence="1 2">
    <name type="scientific">Opisthorchis viverrini</name>
    <name type="common">Southeast Asian liver fluke</name>
    <dbReference type="NCBI Taxonomy" id="6198"/>
    <lineage>
        <taxon>Eukaryota</taxon>
        <taxon>Metazoa</taxon>
        <taxon>Spiralia</taxon>
        <taxon>Lophotrochozoa</taxon>
        <taxon>Platyhelminthes</taxon>
        <taxon>Trematoda</taxon>
        <taxon>Digenea</taxon>
        <taxon>Opisthorchiida</taxon>
        <taxon>Opisthorchiata</taxon>
        <taxon>Opisthorchiidae</taxon>
        <taxon>Opisthorchis</taxon>
    </lineage>
</organism>
<dbReference type="GeneID" id="20328369"/>
<evidence type="ECO:0000313" key="1">
    <source>
        <dbReference type="EMBL" id="KER25503.1"/>
    </source>
</evidence>
<dbReference type="AlphaFoldDB" id="A0A074ZEA6"/>
<sequence>MNGDIQSPQKVRAHQDIAEGVTVESHRSKLREATEFESITVAEPMEKYAPPRPPLRLIFEDHGRTTAQEVEEVSSTSTKSTRDSFKKRTSFAERLQVVNLSHEELARLAKPEVMDYMDQDVERSLSE</sequence>
<gene>
    <name evidence="1" type="ORF">T265_14203</name>
</gene>
<dbReference type="EMBL" id="KL596775">
    <property type="protein sequence ID" value="KER25503.1"/>
    <property type="molecule type" value="Genomic_DNA"/>
</dbReference>
<feature type="non-terminal residue" evidence="1">
    <location>
        <position position="127"/>
    </location>
</feature>
<dbReference type="KEGG" id="ovi:T265_14203"/>
<protein>
    <submittedName>
        <fullName evidence="1">Uncharacterized protein</fullName>
    </submittedName>
</protein>
<accession>A0A074ZEA6</accession>
<keyword evidence="2" id="KW-1185">Reference proteome</keyword>
<dbReference type="RefSeq" id="XP_009170774.1">
    <property type="nucleotide sequence ID" value="XM_009172510.1"/>
</dbReference>
<proteinExistence type="predicted"/>
<evidence type="ECO:0000313" key="2">
    <source>
        <dbReference type="Proteomes" id="UP000054324"/>
    </source>
</evidence>